<evidence type="ECO:0000256" key="7">
    <source>
        <dbReference type="NCBIfam" id="TIGR00126"/>
    </source>
</evidence>
<dbReference type="InterPro" id="IPR002915">
    <property type="entry name" value="DeoC/FbaB/LacD_aldolase"/>
</dbReference>
<accession>A0A840SR94</accession>
<name>A0A840SR94_9RHOB</name>
<evidence type="ECO:0000256" key="5">
    <source>
        <dbReference type="ARBA" id="ARBA00023270"/>
    </source>
</evidence>
<dbReference type="AlphaFoldDB" id="A0A840SR94"/>
<dbReference type="GO" id="GO:0005737">
    <property type="term" value="C:cytoplasm"/>
    <property type="evidence" value="ECO:0007669"/>
    <property type="project" value="InterPro"/>
</dbReference>
<keyword evidence="4 8" id="KW-0456">Lyase</keyword>
<dbReference type="PIRSF" id="PIRSF001357">
    <property type="entry name" value="DeoC"/>
    <property type="match status" value="1"/>
</dbReference>
<evidence type="ECO:0000313" key="9">
    <source>
        <dbReference type="Proteomes" id="UP000549457"/>
    </source>
</evidence>
<dbReference type="PANTHER" id="PTHR10889:SF3">
    <property type="entry name" value="DEOXYRIBOSE-PHOSPHATE ALDOLASE"/>
    <property type="match status" value="1"/>
</dbReference>
<comment type="catalytic activity">
    <reaction evidence="6">
        <text>2-deoxy-D-ribose 5-phosphate = D-glyceraldehyde 3-phosphate + acetaldehyde</text>
        <dbReference type="Rhea" id="RHEA:12821"/>
        <dbReference type="ChEBI" id="CHEBI:15343"/>
        <dbReference type="ChEBI" id="CHEBI:59776"/>
        <dbReference type="ChEBI" id="CHEBI:62877"/>
        <dbReference type="EC" id="4.1.2.4"/>
    </reaction>
</comment>
<proteinExistence type="inferred from homology"/>
<evidence type="ECO:0000256" key="2">
    <source>
        <dbReference type="ARBA" id="ARBA00009473"/>
    </source>
</evidence>
<comment type="caution">
    <text evidence="8">The sequence shown here is derived from an EMBL/GenBank/DDBJ whole genome shotgun (WGS) entry which is preliminary data.</text>
</comment>
<keyword evidence="9" id="KW-1185">Reference proteome</keyword>
<dbReference type="Pfam" id="PF01791">
    <property type="entry name" value="DeoC"/>
    <property type="match status" value="1"/>
</dbReference>
<dbReference type="GO" id="GO:0004139">
    <property type="term" value="F:deoxyribose-phosphate aldolase activity"/>
    <property type="evidence" value="ECO:0007669"/>
    <property type="project" value="UniProtKB-UniRule"/>
</dbReference>
<comment type="similarity">
    <text evidence="2">Belongs to the DeoC/FbaB aldolase family. DeoC type 2 subfamily.</text>
</comment>
<dbReference type="NCBIfam" id="TIGR00126">
    <property type="entry name" value="deoC"/>
    <property type="match status" value="1"/>
</dbReference>
<dbReference type="GO" id="GO:0009264">
    <property type="term" value="P:deoxyribonucleotide catabolic process"/>
    <property type="evidence" value="ECO:0007669"/>
    <property type="project" value="UniProtKB-UniRule"/>
</dbReference>
<dbReference type="GO" id="GO:0016052">
    <property type="term" value="P:carbohydrate catabolic process"/>
    <property type="evidence" value="ECO:0007669"/>
    <property type="project" value="TreeGrafter"/>
</dbReference>
<dbReference type="InterPro" id="IPR011343">
    <property type="entry name" value="DeoC"/>
</dbReference>
<evidence type="ECO:0000313" key="8">
    <source>
        <dbReference type="EMBL" id="MBB5221742.1"/>
    </source>
</evidence>
<dbReference type="InterPro" id="IPR013785">
    <property type="entry name" value="Aldolase_TIM"/>
</dbReference>
<sequence>MTPMDVAARALASLDLTNLDADCDAAAVDALAQRAQTPHGPVAAICIWPAFVAQARRALGGSGIRVATVVNFPAGTAPLSATLGEVERALGDGADEIDLVVPWRRLVAGHAPAVTDEVAAVKEICGRARLKTILETGELADPALIRTAADAALAGGADFLKTSTGKVPVNATPEAAAILLDAILASGRDVGLKPAGGVKTTADAAVYLDLCDSRMGRGWATPEHFRIGASGVLTALLATLDGAAAGATGEGY</sequence>
<dbReference type="EC" id="4.1.2.4" evidence="3 7"/>
<protein>
    <recommendedName>
        <fullName evidence="3 7">Deoxyribose-phosphate aldolase</fullName>
        <ecNumber evidence="3 7">4.1.2.4</ecNumber>
    </recommendedName>
</protein>
<gene>
    <name evidence="8" type="ORF">HNP73_001678</name>
</gene>
<evidence type="ECO:0000256" key="6">
    <source>
        <dbReference type="ARBA" id="ARBA00048791"/>
    </source>
</evidence>
<dbReference type="SMART" id="SM01133">
    <property type="entry name" value="DeoC"/>
    <property type="match status" value="1"/>
</dbReference>
<reference evidence="8 9" key="1">
    <citation type="submission" date="2020-08" db="EMBL/GenBank/DDBJ databases">
        <title>Genomic Encyclopedia of Type Strains, Phase IV (KMG-IV): sequencing the most valuable type-strain genomes for metagenomic binning, comparative biology and taxonomic classification.</title>
        <authorList>
            <person name="Goeker M."/>
        </authorList>
    </citation>
    <scope>NUCLEOTIDE SEQUENCE [LARGE SCALE GENOMIC DNA]</scope>
    <source>
        <strain evidence="8 9">DSM 101730</strain>
    </source>
</reference>
<dbReference type="Proteomes" id="UP000549457">
    <property type="component" value="Unassembled WGS sequence"/>
</dbReference>
<dbReference type="PANTHER" id="PTHR10889">
    <property type="entry name" value="DEOXYRIBOSE-PHOSPHATE ALDOLASE"/>
    <property type="match status" value="1"/>
</dbReference>
<comment type="pathway">
    <text evidence="1">Carbohydrate degradation; 2-deoxy-D-ribose 1-phosphate degradation; D-glyceraldehyde 3-phosphate and acetaldehyde from 2-deoxy-alpha-D-ribose 1-phosphate: step 2/2.</text>
</comment>
<dbReference type="SUPFAM" id="SSF51569">
    <property type="entry name" value="Aldolase"/>
    <property type="match status" value="1"/>
</dbReference>
<keyword evidence="5" id="KW-0704">Schiff base</keyword>
<evidence type="ECO:0000256" key="1">
    <source>
        <dbReference type="ARBA" id="ARBA00004816"/>
    </source>
</evidence>
<evidence type="ECO:0000256" key="4">
    <source>
        <dbReference type="ARBA" id="ARBA00023239"/>
    </source>
</evidence>
<dbReference type="RefSeq" id="WP_184148209.1">
    <property type="nucleotide sequence ID" value="NZ_JACHFM010000002.1"/>
</dbReference>
<organism evidence="8 9">
    <name type="scientific">Amaricoccus macauensis</name>
    <dbReference type="NCBI Taxonomy" id="57001"/>
    <lineage>
        <taxon>Bacteria</taxon>
        <taxon>Pseudomonadati</taxon>
        <taxon>Pseudomonadota</taxon>
        <taxon>Alphaproteobacteria</taxon>
        <taxon>Rhodobacterales</taxon>
        <taxon>Paracoccaceae</taxon>
        <taxon>Amaricoccus</taxon>
    </lineage>
</organism>
<dbReference type="Gene3D" id="3.20.20.70">
    <property type="entry name" value="Aldolase class I"/>
    <property type="match status" value="1"/>
</dbReference>
<evidence type="ECO:0000256" key="3">
    <source>
        <dbReference type="ARBA" id="ARBA00012515"/>
    </source>
</evidence>
<dbReference type="EMBL" id="JACHFM010000002">
    <property type="protein sequence ID" value="MBB5221742.1"/>
    <property type="molecule type" value="Genomic_DNA"/>
</dbReference>